<organism evidence="2 3">
    <name type="scientific">Tetranychus urticae</name>
    <name type="common">Two-spotted spider mite</name>
    <dbReference type="NCBI Taxonomy" id="32264"/>
    <lineage>
        <taxon>Eukaryota</taxon>
        <taxon>Metazoa</taxon>
        <taxon>Ecdysozoa</taxon>
        <taxon>Arthropoda</taxon>
        <taxon>Chelicerata</taxon>
        <taxon>Arachnida</taxon>
        <taxon>Acari</taxon>
        <taxon>Acariformes</taxon>
        <taxon>Trombidiformes</taxon>
        <taxon>Prostigmata</taxon>
        <taxon>Eleutherengona</taxon>
        <taxon>Raphignathae</taxon>
        <taxon>Tetranychoidea</taxon>
        <taxon>Tetranychidae</taxon>
        <taxon>Tetranychus</taxon>
    </lineage>
</organism>
<feature type="transmembrane region" description="Helical" evidence="1">
    <location>
        <begin position="12"/>
        <end position="35"/>
    </location>
</feature>
<dbReference type="HOGENOM" id="CLU_150882_0_0_1"/>
<dbReference type="eggNOG" id="KOG2624">
    <property type="taxonomic scope" value="Eukaryota"/>
</dbReference>
<evidence type="ECO:0000256" key="1">
    <source>
        <dbReference type="SAM" id="Phobius"/>
    </source>
</evidence>
<dbReference type="EMBL" id="CAEY01000207">
    <property type="status" value="NOT_ANNOTATED_CDS"/>
    <property type="molecule type" value="Genomic_DNA"/>
</dbReference>
<dbReference type="EnsemblMetazoa" id="tetur14g01160.1">
    <property type="protein sequence ID" value="tetur14g01160.1"/>
    <property type="gene ID" value="tetur14g01160"/>
</dbReference>
<keyword evidence="3" id="KW-1185">Reference proteome</keyword>
<dbReference type="SUPFAM" id="SSF53474">
    <property type="entry name" value="alpha/beta-Hydrolases"/>
    <property type="match status" value="1"/>
</dbReference>
<reference evidence="2" key="2">
    <citation type="submission" date="2015-06" db="UniProtKB">
        <authorList>
            <consortium name="EnsemblMetazoa"/>
        </authorList>
    </citation>
    <scope>IDENTIFICATION</scope>
</reference>
<dbReference type="AlphaFoldDB" id="T1KL49"/>
<keyword evidence="1" id="KW-1133">Transmembrane helix</keyword>
<proteinExistence type="predicted"/>
<accession>T1KL49</accession>
<dbReference type="PANTHER" id="PTHR11005">
    <property type="entry name" value="LYSOSOMAL ACID LIPASE-RELATED"/>
    <property type="match status" value="1"/>
</dbReference>
<sequence length="256" mass="29819">MMFGLLTDQPHYSLMVKPFIAMAPVCFVDNIMLSLRIASFVPFMTEQVACGRWEPKVCEKLIYPLMGYNFEESNSSRVDVYRSHGYAGSSVWNLVHFGQHIVSGDFKRFDYGTSENIKRYNNLYGLSNLYLRRRYLHLCSSFVTSLSSVIFTFIFFIFISFSMEFVYLQNGRHTVPINPHALNAEQFRDRLATIFNPDVSMPSLYALKPNRHYQRARWPGLKAHLRGNLGRHFQLRIERGAVENDRSNFLVFDLIP</sequence>
<protein>
    <submittedName>
        <fullName evidence="2">Uncharacterized protein</fullName>
    </submittedName>
</protein>
<feature type="transmembrane region" description="Helical" evidence="1">
    <location>
        <begin position="135"/>
        <end position="159"/>
    </location>
</feature>
<name>T1KL49_TETUR</name>
<dbReference type="Gene3D" id="3.40.50.1820">
    <property type="entry name" value="alpha/beta hydrolase"/>
    <property type="match status" value="1"/>
</dbReference>
<evidence type="ECO:0000313" key="2">
    <source>
        <dbReference type="EnsemblMetazoa" id="tetur14g01160.1"/>
    </source>
</evidence>
<keyword evidence="1" id="KW-0472">Membrane</keyword>
<dbReference type="Proteomes" id="UP000015104">
    <property type="component" value="Unassembled WGS sequence"/>
</dbReference>
<dbReference type="InterPro" id="IPR029058">
    <property type="entry name" value="AB_hydrolase_fold"/>
</dbReference>
<evidence type="ECO:0000313" key="3">
    <source>
        <dbReference type="Proteomes" id="UP000015104"/>
    </source>
</evidence>
<reference evidence="3" key="1">
    <citation type="submission" date="2011-08" db="EMBL/GenBank/DDBJ databases">
        <authorList>
            <person name="Rombauts S."/>
        </authorList>
    </citation>
    <scope>NUCLEOTIDE SEQUENCE</scope>
    <source>
        <strain evidence="3">London</strain>
    </source>
</reference>
<keyword evidence="1" id="KW-0812">Transmembrane</keyword>